<gene>
    <name evidence="2" type="ORF">NPIL_143231</name>
</gene>
<dbReference type="Proteomes" id="UP000887013">
    <property type="component" value="Unassembled WGS sequence"/>
</dbReference>
<keyword evidence="3" id="KW-1185">Reference proteome</keyword>
<evidence type="ECO:0000313" key="3">
    <source>
        <dbReference type="Proteomes" id="UP000887013"/>
    </source>
</evidence>
<organism evidence="2 3">
    <name type="scientific">Nephila pilipes</name>
    <name type="common">Giant wood spider</name>
    <name type="synonym">Nephila maculata</name>
    <dbReference type="NCBI Taxonomy" id="299642"/>
    <lineage>
        <taxon>Eukaryota</taxon>
        <taxon>Metazoa</taxon>
        <taxon>Ecdysozoa</taxon>
        <taxon>Arthropoda</taxon>
        <taxon>Chelicerata</taxon>
        <taxon>Arachnida</taxon>
        <taxon>Araneae</taxon>
        <taxon>Araneomorphae</taxon>
        <taxon>Entelegynae</taxon>
        <taxon>Araneoidea</taxon>
        <taxon>Nephilidae</taxon>
        <taxon>Nephila</taxon>
    </lineage>
</organism>
<sequence>MGSEGWLNDARSHGIHTVLPTPKAVAEIGAKQVCQTVSAERGELVTFCAIISGTGNTIPPAFVFPRVQNKESFLDRAPMGSLGLAAPKASTSEVKPFLPTDSEQNKVDNSEKGDNEVQSNNESNRDKES</sequence>
<evidence type="ECO:0000256" key="1">
    <source>
        <dbReference type="SAM" id="MobiDB-lite"/>
    </source>
</evidence>
<dbReference type="AlphaFoldDB" id="A0A8X6PLI8"/>
<reference evidence="2" key="1">
    <citation type="submission" date="2020-08" db="EMBL/GenBank/DDBJ databases">
        <title>Multicomponent nature underlies the extraordinary mechanical properties of spider dragline silk.</title>
        <authorList>
            <person name="Kono N."/>
            <person name="Nakamura H."/>
            <person name="Mori M."/>
            <person name="Yoshida Y."/>
            <person name="Ohtoshi R."/>
            <person name="Malay A.D."/>
            <person name="Moran D.A.P."/>
            <person name="Tomita M."/>
            <person name="Numata K."/>
            <person name="Arakawa K."/>
        </authorList>
    </citation>
    <scope>NUCLEOTIDE SEQUENCE</scope>
</reference>
<comment type="caution">
    <text evidence="2">The sequence shown here is derived from an EMBL/GenBank/DDBJ whole genome shotgun (WGS) entry which is preliminary data.</text>
</comment>
<proteinExistence type="predicted"/>
<evidence type="ECO:0000313" key="2">
    <source>
        <dbReference type="EMBL" id="GFT74822.1"/>
    </source>
</evidence>
<dbReference type="OrthoDB" id="4327074at2759"/>
<protein>
    <submittedName>
        <fullName evidence="2">DDE-1 domain-containing protein</fullName>
    </submittedName>
</protein>
<feature type="region of interest" description="Disordered" evidence="1">
    <location>
        <begin position="81"/>
        <end position="129"/>
    </location>
</feature>
<name>A0A8X6PLI8_NEPPI</name>
<feature type="compositionally biased region" description="Basic and acidic residues" evidence="1">
    <location>
        <begin position="103"/>
        <end position="115"/>
    </location>
</feature>
<accession>A0A8X6PLI8</accession>
<dbReference type="EMBL" id="BMAW01117359">
    <property type="protein sequence ID" value="GFT74822.1"/>
    <property type="molecule type" value="Genomic_DNA"/>
</dbReference>